<dbReference type="Proteomes" id="UP001266305">
    <property type="component" value="Unassembled WGS sequence"/>
</dbReference>
<accession>A0ABQ9VJ07</accession>
<evidence type="ECO:0000313" key="3">
    <source>
        <dbReference type="Proteomes" id="UP001266305"/>
    </source>
</evidence>
<organism evidence="2 3">
    <name type="scientific">Saguinus oedipus</name>
    <name type="common">Cotton-top tamarin</name>
    <name type="synonym">Oedipomidas oedipus</name>
    <dbReference type="NCBI Taxonomy" id="9490"/>
    <lineage>
        <taxon>Eukaryota</taxon>
        <taxon>Metazoa</taxon>
        <taxon>Chordata</taxon>
        <taxon>Craniata</taxon>
        <taxon>Vertebrata</taxon>
        <taxon>Euteleostomi</taxon>
        <taxon>Mammalia</taxon>
        <taxon>Eutheria</taxon>
        <taxon>Euarchontoglires</taxon>
        <taxon>Primates</taxon>
        <taxon>Haplorrhini</taxon>
        <taxon>Platyrrhini</taxon>
        <taxon>Cebidae</taxon>
        <taxon>Callitrichinae</taxon>
        <taxon>Saguinus</taxon>
    </lineage>
</organism>
<proteinExistence type="predicted"/>
<dbReference type="EMBL" id="JASSZA010000006">
    <property type="protein sequence ID" value="KAK2109065.1"/>
    <property type="molecule type" value="Genomic_DNA"/>
</dbReference>
<gene>
    <name evidence="2" type="ORF">P7K49_014230</name>
</gene>
<reference evidence="2 3" key="1">
    <citation type="submission" date="2023-05" db="EMBL/GenBank/DDBJ databases">
        <title>B98-5 Cell Line De Novo Hybrid Assembly: An Optical Mapping Approach.</title>
        <authorList>
            <person name="Kananen K."/>
            <person name="Auerbach J.A."/>
            <person name="Kautto E."/>
            <person name="Blachly J.S."/>
        </authorList>
    </citation>
    <scope>NUCLEOTIDE SEQUENCE [LARGE SCALE GENOMIC DNA]</scope>
    <source>
        <strain evidence="2">B95-8</strain>
        <tissue evidence="2">Cell line</tissue>
    </source>
</reference>
<evidence type="ECO:0000313" key="2">
    <source>
        <dbReference type="EMBL" id="KAK2109065.1"/>
    </source>
</evidence>
<keyword evidence="3" id="KW-1185">Reference proteome</keyword>
<evidence type="ECO:0000256" key="1">
    <source>
        <dbReference type="SAM" id="MobiDB-lite"/>
    </source>
</evidence>
<sequence>MEPSAWKEPIPRVEPQRASPGRSVPFTAPPAFIPVEEEGMAFVIFFHQRRYIYSMNQT</sequence>
<protein>
    <submittedName>
        <fullName evidence="2">Uncharacterized protein</fullName>
    </submittedName>
</protein>
<feature type="region of interest" description="Disordered" evidence="1">
    <location>
        <begin position="1"/>
        <end position="22"/>
    </location>
</feature>
<name>A0ABQ9VJ07_SAGOE</name>
<comment type="caution">
    <text evidence="2">The sequence shown here is derived from an EMBL/GenBank/DDBJ whole genome shotgun (WGS) entry which is preliminary data.</text>
</comment>